<protein>
    <submittedName>
        <fullName evidence="2">Uncharacterized protein</fullName>
    </submittedName>
</protein>
<name>A0AAV9X1L3_9PEZI</name>
<gene>
    <name evidence="2" type="ORF">TWF694_002966</name>
</gene>
<dbReference type="InterPro" id="IPR012475">
    <property type="entry name" value="Fungal_lectin"/>
</dbReference>
<organism evidence="2 3">
    <name type="scientific">Orbilia ellipsospora</name>
    <dbReference type="NCBI Taxonomy" id="2528407"/>
    <lineage>
        <taxon>Eukaryota</taxon>
        <taxon>Fungi</taxon>
        <taxon>Dikarya</taxon>
        <taxon>Ascomycota</taxon>
        <taxon>Pezizomycotina</taxon>
        <taxon>Orbiliomycetes</taxon>
        <taxon>Orbiliales</taxon>
        <taxon>Orbiliaceae</taxon>
        <taxon>Orbilia</taxon>
    </lineage>
</organism>
<reference evidence="2 3" key="1">
    <citation type="submission" date="2019-10" db="EMBL/GenBank/DDBJ databases">
        <authorList>
            <person name="Palmer J.M."/>
        </authorList>
    </citation>
    <scope>NUCLEOTIDE SEQUENCE [LARGE SCALE GENOMIC DNA]</scope>
    <source>
        <strain evidence="2 3">TWF694</strain>
    </source>
</reference>
<accession>A0AAV9X1L3</accession>
<comment type="caution">
    <text evidence="2">The sequence shown here is derived from an EMBL/GenBank/DDBJ whole genome shotgun (WGS) entry which is preliminary data.</text>
</comment>
<evidence type="ECO:0000313" key="2">
    <source>
        <dbReference type="EMBL" id="KAK6531800.1"/>
    </source>
</evidence>
<dbReference type="SUPFAM" id="SSF89372">
    <property type="entry name" value="Fucose-specific lectin"/>
    <property type="match status" value="1"/>
</dbReference>
<sequence length="140" mass="15070">MPYKFDSVNSGGNIKFFKVDPNNGNLMEQLNWNNASGFGNGMPTSSICAYHVFYLAPGSSFSQGILSERYWTSSGGWQTGDLAGTLNFACQATTSISSTMWKDSNGTLQIRIYVTNTSGNIAQIGLGNNPSGWTVINTVC</sequence>
<evidence type="ECO:0000313" key="3">
    <source>
        <dbReference type="Proteomes" id="UP001365542"/>
    </source>
</evidence>
<dbReference type="AlphaFoldDB" id="A0AAV9X1L3"/>
<dbReference type="Proteomes" id="UP001365542">
    <property type="component" value="Unassembled WGS sequence"/>
</dbReference>
<evidence type="ECO:0000256" key="1">
    <source>
        <dbReference type="ARBA" id="ARBA00009042"/>
    </source>
</evidence>
<dbReference type="Gene3D" id="2.120.10.70">
    <property type="entry name" value="Fucose-specific lectin"/>
    <property type="match status" value="1"/>
</dbReference>
<comment type="similarity">
    <text evidence="1">Belongs to the fungal fucose-specific lectin family.</text>
</comment>
<proteinExistence type="inferred from homology"/>
<dbReference type="EMBL" id="JAVHJO010000012">
    <property type="protein sequence ID" value="KAK6531800.1"/>
    <property type="molecule type" value="Genomic_DNA"/>
</dbReference>
<dbReference type="Pfam" id="PF07938">
    <property type="entry name" value="Fungal_lectin"/>
    <property type="match status" value="1"/>
</dbReference>
<keyword evidence="3" id="KW-1185">Reference proteome</keyword>